<evidence type="ECO:0000313" key="6">
    <source>
        <dbReference type="EMBL" id="GBG86902.1"/>
    </source>
</evidence>
<dbReference type="Pfam" id="PF13087">
    <property type="entry name" value="AAA_12"/>
    <property type="match status" value="1"/>
</dbReference>
<evidence type="ECO:0000259" key="5">
    <source>
        <dbReference type="Pfam" id="PF13087"/>
    </source>
</evidence>
<comment type="subcellular location">
    <subcellularLocation>
        <location evidence="1">Cytoplasm</location>
    </subcellularLocation>
</comment>
<sequence>MRPEMFTHVFVDEAGSMVETECLIPITCGLHQRSVVVLAGDPQQLGPIVHCVLCKERRGGGGEDGEGEGGGGGGGGGGRGRGGELEMSLLERLMTKEPSRSIYVNGLAREGGSGGGGGGGSGGPLPRFFSTKLIRNYRSHPAILELPSRLFYNNELLAEANVLTRSSLCLWDMLPNKNQFPLLFHGVDGTAMRDEDSPSFYNAEECAQVVRYVENLLADRTLGLRSADVGVVAAYRRQVQKLQQYLLSKPLSEDLKVGSVEEFQGQERRVIVLTTVRESPKDTIDELHREILLNQLLL</sequence>
<dbReference type="InterPro" id="IPR041679">
    <property type="entry name" value="DNA2/NAM7-like_C"/>
</dbReference>
<evidence type="ECO:0000256" key="1">
    <source>
        <dbReference type="ARBA" id="ARBA00004496"/>
    </source>
</evidence>
<organism evidence="6 7">
    <name type="scientific">Chara braunii</name>
    <name type="common">Braun's stonewort</name>
    <dbReference type="NCBI Taxonomy" id="69332"/>
    <lineage>
        <taxon>Eukaryota</taxon>
        <taxon>Viridiplantae</taxon>
        <taxon>Streptophyta</taxon>
        <taxon>Charophyceae</taxon>
        <taxon>Charales</taxon>
        <taxon>Characeae</taxon>
        <taxon>Chara</taxon>
    </lineage>
</organism>
<keyword evidence="7" id="KW-1185">Reference proteome</keyword>
<dbReference type="OMA" id="INIPNEC"/>
<accession>A0A388LXE5</accession>
<dbReference type="PANTHER" id="PTHR45418:SF1">
    <property type="entry name" value="CANCER_TESTIS ANTIGEN 55"/>
    <property type="match status" value="1"/>
</dbReference>
<comment type="caution">
    <text evidence="6">The sequence shown here is derived from an EMBL/GenBank/DDBJ whole genome shotgun (WGS) entry which is preliminary data.</text>
</comment>
<dbReference type="Proteomes" id="UP000265515">
    <property type="component" value="Unassembled WGS sequence"/>
</dbReference>
<feature type="domain" description="DNA2/NAM7 helicase-like C-terminal" evidence="5">
    <location>
        <begin position="131"/>
        <end position="285"/>
    </location>
</feature>
<evidence type="ECO:0000256" key="3">
    <source>
        <dbReference type="SAM" id="MobiDB-lite"/>
    </source>
</evidence>
<dbReference type="Gene3D" id="3.40.50.300">
    <property type="entry name" value="P-loop containing nucleotide triphosphate hydrolases"/>
    <property type="match status" value="2"/>
</dbReference>
<dbReference type="STRING" id="69332.A0A388LXE5"/>
<dbReference type="SUPFAM" id="SSF52540">
    <property type="entry name" value="P-loop containing nucleoside triphosphate hydrolases"/>
    <property type="match status" value="1"/>
</dbReference>
<feature type="region of interest" description="Disordered" evidence="3">
    <location>
        <begin position="59"/>
        <end position="82"/>
    </location>
</feature>
<evidence type="ECO:0000313" key="7">
    <source>
        <dbReference type="Proteomes" id="UP000265515"/>
    </source>
</evidence>
<evidence type="ECO:0000259" key="4">
    <source>
        <dbReference type="Pfam" id="PF13086"/>
    </source>
</evidence>
<dbReference type="InterPro" id="IPR041677">
    <property type="entry name" value="DNA2/NAM7_AAA_11"/>
</dbReference>
<feature type="compositionally biased region" description="Gly residues" evidence="3">
    <location>
        <begin position="68"/>
        <end position="80"/>
    </location>
</feature>
<dbReference type="Gramene" id="GBG86902">
    <property type="protein sequence ID" value="GBG86902"/>
    <property type="gene ID" value="CBR_g44358"/>
</dbReference>
<dbReference type="InterPro" id="IPR047187">
    <property type="entry name" value="SF1_C_Upf1"/>
</dbReference>
<evidence type="ECO:0000256" key="2">
    <source>
        <dbReference type="ARBA" id="ARBA00022490"/>
    </source>
</evidence>
<dbReference type="EMBL" id="BFEA01000586">
    <property type="protein sequence ID" value="GBG86902.1"/>
    <property type="molecule type" value="Genomic_DNA"/>
</dbReference>
<dbReference type="GO" id="GO:0004386">
    <property type="term" value="F:helicase activity"/>
    <property type="evidence" value="ECO:0007669"/>
    <property type="project" value="InterPro"/>
</dbReference>
<dbReference type="CDD" id="cd18808">
    <property type="entry name" value="SF1_C_Upf1"/>
    <property type="match status" value="1"/>
</dbReference>
<dbReference type="AlphaFoldDB" id="A0A388LXE5"/>
<dbReference type="InterPro" id="IPR027417">
    <property type="entry name" value="P-loop_NTPase"/>
</dbReference>
<reference evidence="6 7" key="1">
    <citation type="journal article" date="2018" name="Cell">
        <title>The Chara Genome: Secondary Complexity and Implications for Plant Terrestrialization.</title>
        <authorList>
            <person name="Nishiyama T."/>
            <person name="Sakayama H."/>
            <person name="Vries J.D."/>
            <person name="Buschmann H."/>
            <person name="Saint-Marcoux D."/>
            <person name="Ullrich K.K."/>
            <person name="Haas F.B."/>
            <person name="Vanderstraeten L."/>
            <person name="Becker D."/>
            <person name="Lang D."/>
            <person name="Vosolsobe S."/>
            <person name="Rombauts S."/>
            <person name="Wilhelmsson P.K.I."/>
            <person name="Janitza P."/>
            <person name="Kern R."/>
            <person name="Heyl A."/>
            <person name="Rumpler F."/>
            <person name="Villalobos L.I.A.C."/>
            <person name="Clay J.M."/>
            <person name="Skokan R."/>
            <person name="Toyoda A."/>
            <person name="Suzuki Y."/>
            <person name="Kagoshima H."/>
            <person name="Schijlen E."/>
            <person name="Tajeshwar N."/>
            <person name="Catarino B."/>
            <person name="Hetherington A.J."/>
            <person name="Saltykova A."/>
            <person name="Bonnot C."/>
            <person name="Breuninger H."/>
            <person name="Symeonidi A."/>
            <person name="Radhakrishnan G.V."/>
            <person name="Van Nieuwerburgh F."/>
            <person name="Deforce D."/>
            <person name="Chang C."/>
            <person name="Karol K.G."/>
            <person name="Hedrich R."/>
            <person name="Ulvskov P."/>
            <person name="Glockner G."/>
            <person name="Delwiche C.F."/>
            <person name="Petrasek J."/>
            <person name="Van de Peer Y."/>
            <person name="Friml J."/>
            <person name="Beilby M."/>
            <person name="Dolan L."/>
            <person name="Kohara Y."/>
            <person name="Sugano S."/>
            <person name="Fujiyama A."/>
            <person name="Delaux P.-M."/>
            <person name="Quint M."/>
            <person name="TheiBen G."/>
            <person name="Hagemann M."/>
            <person name="Harholt J."/>
            <person name="Dunand C."/>
            <person name="Zachgo S."/>
            <person name="Langdale J."/>
            <person name="Maumus F."/>
            <person name="Straeten D.V.D."/>
            <person name="Gould S.B."/>
            <person name="Rensing S.A."/>
        </authorList>
    </citation>
    <scope>NUCLEOTIDE SEQUENCE [LARGE SCALE GENOMIC DNA]</scope>
    <source>
        <strain evidence="6 7">S276</strain>
    </source>
</reference>
<gene>
    <name evidence="6" type="ORF">CBR_g44358</name>
</gene>
<feature type="domain" description="DNA2/NAM7 helicase helicase" evidence="4">
    <location>
        <begin position="6"/>
        <end position="50"/>
    </location>
</feature>
<dbReference type="OrthoDB" id="6513042at2759"/>
<protein>
    <submittedName>
        <fullName evidence="6">Uncharacterized protein</fullName>
    </submittedName>
</protein>
<keyword evidence="2" id="KW-0963">Cytoplasm</keyword>
<dbReference type="PANTHER" id="PTHR45418">
    <property type="entry name" value="CANCER/TESTIS ANTIGEN 55"/>
    <property type="match status" value="1"/>
</dbReference>
<dbReference type="Pfam" id="PF13086">
    <property type="entry name" value="AAA_11"/>
    <property type="match status" value="1"/>
</dbReference>
<name>A0A388LXE5_CHABU</name>
<dbReference type="GO" id="GO:0005737">
    <property type="term" value="C:cytoplasm"/>
    <property type="evidence" value="ECO:0007669"/>
    <property type="project" value="UniProtKB-SubCell"/>
</dbReference>
<proteinExistence type="predicted"/>